<gene>
    <name evidence="2" type="ORF">PHLGIDRAFT_36675</name>
</gene>
<organism evidence="2 3">
    <name type="scientific">Phlebiopsis gigantea (strain 11061_1 CR5-6)</name>
    <name type="common">White-rot fungus</name>
    <name type="synonym">Peniophora gigantea</name>
    <dbReference type="NCBI Taxonomy" id="745531"/>
    <lineage>
        <taxon>Eukaryota</taxon>
        <taxon>Fungi</taxon>
        <taxon>Dikarya</taxon>
        <taxon>Basidiomycota</taxon>
        <taxon>Agaricomycotina</taxon>
        <taxon>Agaricomycetes</taxon>
        <taxon>Polyporales</taxon>
        <taxon>Phanerochaetaceae</taxon>
        <taxon>Phlebiopsis</taxon>
    </lineage>
</organism>
<protein>
    <submittedName>
        <fullName evidence="2">Uncharacterized protein</fullName>
    </submittedName>
</protein>
<feature type="compositionally biased region" description="Low complexity" evidence="1">
    <location>
        <begin position="310"/>
        <end position="326"/>
    </location>
</feature>
<dbReference type="EMBL" id="KN840557">
    <property type="protein sequence ID" value="KIP04973.1"/>
    <property type="molecule type" value="Genomic_DNA"/>
</dbReference>
<feature type="region of interest" description="Disordered" evidence="1">
    <location>
        <begin position="291"/>
        <end position="365"/>
    </location>
</feature>
<feature type="compositionally biased region" description="Acidic residues" evidence="1">
    <location>
        <begin position="66"/>
        <end position="75"/>
    </location>
</feature>
<accession>A0A0C3PGR2</accession>
<feature type="compositionally biased region" description="Pro residues" evidence="1">
    <location>
        <begin position="1"/>
        <end position="10"/>
    </location>
</feature>
<evidence type="ECO:0000256" key="1">
    <source>
        <dbReference type="SAM" id="MobiDB-lite"/>
    </source>
</evidence>
<dbReference type="AlphaFoldDB" id="A0A0C3PGR2"/>
<feature type="compositionally biased region" description="Low complexity" evidence="1">
    <location>
        <begin position="458"/>
        <end position="479"/>
    </location>
</feature>
<name>A0A0C3PGR2_PHLG1</name>
<dbReference type="Proteomes" id="UP000053257">
    <property type="component" value="Unassembled WGS sequence"/>
</dbReference>
<feature type="region of interest" description="Disordered" evidence="1">
    <location>
        <begin position="60"/>
        <end position="131"/>
    </location>
</feature>
<feature type="region of interest" description="Disordered" evidence="1">
    <location>
        <begin position="451"/>
        <end position="525"/>
    </location>
</feature>
<proteinExistence type="predicted"/>
<dbReference type="HOGENOM" id="CLU_013602_0_0_1"/>
<dbReference type="OrthoDB" id="2507488at2759"/>
<feature type="region of interest" description="Disordered" evidence="1">
    <location>
        <begin position="1"/>
        <end position="23"/>
    </location>
</feature>
<sequence>MSPSHSPPPDDALGEMDGPPGSLSAQLALQSYYMPILGGMQELFKADHEGKMSLSLDFGTMRSGRDEDEDGGDVDYVDHIQQPGNTKKRKVPANLGASGYGSERAEDGEGDEEMSDRAIPTGRPDHEYDSDGGGYGNGYSGTSLPYQKRFRVPKATLAGLSHKEMLKSRKRQLATVIGALSHGDTLALDQALSANYPFASSGIAADLQDRNLIRVRLSRRPVARLARAFQEFYQSHAQNIPRHPFPEAEFTLTVPSATSDRLIATKEEVSALHARFEAELSRQAARAADVAKQTNDVMHGGPVAKRSAKSGRSASRRSIAEPKPAAIDPPPPVPTPAKGGKKKKRSALANASNPHHLRNYVPSRLPHSGQINAAQALQNVQNLISPLPARFLSAEVPIRRKKMSNAAVATAVSNPAEEWICPFCEYDLFYGDSGAYQRAINNRKKILRRRRRARERAAAAASGAGATAAKSTPPSSTAGDVLSEVEPTTYPADPATPNPKHPRPKGVQRDRAGGADDPVEQTATG</sequence>
<evidence type="ECO:0000313" key="2">
    <source>
        <dbReference type="EMBL" id="KIP04973.1"/>
    </source>
</evidence>
<keyword evidence="3" id="KW-1185">Reference proteome</keyword>
<reference evidence="2 3" key="1">
    <citation type="journal article" date="2014" name="PLoS Genet.">
        <title>Analysis of the Phlebiopsis gigantea genome, transcriptome and secretome provides insight into its pioneer colonization strategies of wood.</title>
        <authorList>
            <person name="Hori C."/>
            <person name="Ishida T."/>
            <person name="Igarashi K."/>
            <person name="Samejima M."/>
            <person name="Suzuki H."/>
            <person name="Master E."/>
            <person name="Ferreira P."/>
            <person name="Ruiz-Duenas F.J."/>
            <person name="Held B."/>
            <person name="Canessa P."/>
            <person name="Larrondo L.F."/>
            <person name="Schmoll M."/>
            <person name="Druzhinina I.S."/>
            <person name="Kubicek C.P."/>
            <person name="Gaskell J.A."/>
            <person name="Kersten P."/>
            <person name="St John F."/>
            <person name="Glasner J."/>
            <person name="Sabat G."/>
            <person name="Splinter BonDurant S."/>
            <person name="Syed K."/>
            <person name="Yadav J."/>
            <person name="Mgbeahuruike A.C."/>
            <person name="Kovalchuk A."/>
            <person name="Asiegbu F.O."/>
            <person name="Lackner G."/>
            <person name="Hoffmeister D."/>
            <person name="Rencoret J."/>
            <person name="Gutierrez A."/>
            <person name="Sun H."/>
            <person name="Lindquist E."/>
            <person name="Barry K."/>
            <person name="Riley R."/>
            <person name="Grigoriev I.V."/>
            <person name="Henrissat B."/>
            <person name="Kues U."/>
            <person name="Berka R.M."/>
            <person name="Martinez A.T."/>
            <person name="Covert S.F."/>
            <person name="Blanchette R.A."/>
            <person name="Cullen D."/>
        </authorList>
    </citation>
    <scope>NUCLEOTIDE SEQUENCE [LARGE SCALE GENOMIC DNA]</scope>
    <source>
        <strain evidence="2 3">11061_1 CR5-6</strain>
    </source>
</reference>
<evidence type="ECO:0000313" key="3">
    <source>
        <dbReference type="Proteomes" id="UP000053257"/>
    </source>
</evidence>